<accession>A0A7J5DFK2</accession>
<proteinExistence type="predicted"/>
<evidence type="ECO:0000313" key="1">
    <source>
        <dbReference type="EMBL" id="KAB1987650.1"/>
    </source>
</evidence>
<reference evidence="1 2" key="1">
    <citation type="submission" date="2019-09" db="EMBL/GenBank/DDBJ databases">
        <title>Isolation and identification of active actinomycetes.</title>
        <authorList>
            <person name="Yu Z."/>
            <person name="Han C."/>
            <person name="Yu B."/>
        </authorList>
    </citation>
    <scope>NUCLEOTIDE SEQUENCE [LARGE SCALE GENOMIC DNA]</scope>
    <source>
        <strain evidence="1 2">NEAU-H2</strain>
    </source>
</reference>
<dbReference type="AlphaFoldDB" id="A0A7J5DFK2"/>
<comment type="caution">
    <text evidence="1">The sequence shown here is derived from an EMBL/GenBank/DDBJ whole genome shotgun (WGS) entry which is preliminary data.</text>
</comment>
<dbReference type="RefSeq" id="WP_151470082.1">
    <property type="nucleotide sequence ID" value="NZ_WBKG01000012.1"/>
</dbReference>
<name>A0A7J5DFK2_9ACTN</name>
<evidence type="ECO:0000313" key="2">
    <source>
        <dbReference type="Proteomes" id="UP000442990"/>
    </source>
</evidence>
<keyword evidence="2" id="KW-1185">Reference proteome</keyword>
<dbReference type="EMBL" id="WBKG01000012">
    <property type="protein sequence ID" value="KAB1987650.1"/>
    <property type="molecule type" value="Genomic_DNA"/>
</dbReference>
<dbReference type="Proteomes" id="UP000442990">
    <property type="component" value="Unassembled WGS sequence"/>
</dbReference>
<protein>
    <submittedName>
        <fullName evidence="1">Uncharacterized protein</fullName>
    </submittedName>
</protein>
<gene>
    <name evidence="1" type="ORF">F8144_16440</name>
</gene>
<sequence>MALLCAVVPSAACTAAAGKPAARRTTGVETKAAAATPSCAGGAVRWSSVNRERRLTEVSPVVNVGENDGWVTYHLGLVRNIVPQVSTSDARVSAHQVLVALAEHLKRWDVEELAAPGEESADRRRHPVETDSLGHAGRFVEAEGVQVVDASFTVTCPGRDVYGSVTTWFDDTGASLACGVNPRTEEAWIHEAYRLTCGPPKP</sequence>
<organism evidence="1 2">
    <name type="scientific">Streptomyces triticiradicis</name>
    <dbReference type="NCBI Taxonomy" id="2651189"/>
    <lineage>
        <taxon>Bacteria</taxon>
        <taxon>Bacillati</taxon>
        <taxon>Actinomycetota</taxon>
        <taxon>Actinomycetes</taxon>
        <taxon>Kitasatosporales</taxon>
        <taxon>Streptomycetaceae</taxon>
        <taxon>Streptomyces</taxon>
    </lineage>
</organism>